<gene>
    <name evidence="3" type="ORF">E3J62_09420</name>
</gene>
<evidence type="ECO:0000256" key="1">
    <source>
        <dbReference type="SAM" id="SignalP"/>
    </source>
</evidence>
<dbReference type="InterPro" id="IPR026444">
    <property type="entry name" value="Secre_tail"/>
</dbReference>
<keyword evidence="1" id="KW-0732">Signal</keyword>
<name>A0A523UQD5_UNCT6</name>
<dbReference type="AlphaFoldDB" id="A0A523UQD5"/>
<comment type="caution">
    <text evidence="3">The sequence shown here is derived from an EMBL/GenBank/DDBJ whole genome shotgun (WGS) entry which is preliminary data.</text>
</comment>
<organism evidence="3 4">
    <name type="scientific">candidate division TA06 bacterium</name>
    <dbReference type="NCBI Taxonomy" id="2250710"/>
    <lineage>
        <taxon>Bacteria</taxon>
        <taxon>Bacteria division TA06</taxon>
    </lineage>
</organism>
<dbReference type="InterPro" id="IPR025965">
    <property type="entry name" value="FlgD/Vpr_Ig-like"/>
</dbReference>
<reference evidence="3 4" key="1">
    <citation type="submission" date="2019-03" db="EMBL/GenBank/DDBJ databases">
        <title>Metabolic potential of uncultured bacteria and archaea associated with petroleum seepage in deep-sea sediments.</title>
        <authorList>
            <person name="Dong X."/>
            <person name="Hubert C."/>
        </authorList>
    </citation>
    <scope>NUCLEOTIDE SEQUENCE [LARGE SCALE GENOMIC DNA]</scope>
    <source>
        <strain evidence="3">E44_bin18</strain>
    </source>
</reference>
<accession>A0A523UQD5</accession>
<feature type="signal peptide" evidence="1">
    <location>
        <begin position="1"/>
        <end position="20"/>
    </location>
</feature>
<feature type="chain" id="PRO_5021754801" evidence="1">
    <location>
        <begin position="21"/>
        <end position="216"/>
    </location>
</feature>
<evidence type="ECO:0000313" key="4">
    <source>
        <dbReference type="Proteomes" id="UP000315525"/>
    </source>
</evidence>
<proteinExistence type="predicted"/>
<sequence>MFPRIILTCMLLLCLGGVGHGGTSAPYSTDSELRVTIRNSAPTNMYGVVATVGEAPDWVMFEAKVDTVADSLLPGEARDAVFNFSTEVGESGAFEIEVEVSTGEGIWIERFHVPASSSELPEAPRSTALLEPEPNPFFASTSIRFNLAKDGEVDLTVYDISGRVVNRLVSGVQSVGLYALSWDGQDSDGNKVASGSYFLKLSVGDYSETRKLVLAR</sequence>
<dbReference type="NCBIfam" id="TIGR04183">
    <property type="entry name" value="Por_Secre_tail"/>
    <property type="match status" value="1"/>
</dbReference>
<evidence type="ECO:0000313" key="3">
    <source>
        <dbReference type="EMBL" id="TET44748.1"/>
    </source>
</evidence>
<protein>
    <submittedName>
        <fullName evidence="3">T9SS type A sorting domain-containing protein</fullName>
    </submittedName>
</protein>
<evidence type="ECO:0000259" key="2">
    <source>
        <dbReference type="Pfam" id="PF13860"/>
    </source>
</evidence>
<dbReference type="Gene3D" id="2.60.40.4070">
    <property type="match status" value="1"/>
</dbReference>
<dbReference type="EMBL" id="SOJN01000110">
    <property type="protein sequence ID" value="TET44748.1"/>
    <property type="molecule type" value="Genomic_DNA"/>
</dbReference>
<feature type="domain" description="FlgD/Vpr Ig-like" evidence="2">
    <location>
        <begin position="141"/>
        <end position="202"/>
    </location>
</feature>
<dbReference type="Pfam" id="PF13860">
    <property type="entry name" value="FlgD_ig"/>
    <property type="match status" value="1"/>
</dbReference>
<dbReference type="Proteomes" id="UP000315525">
    <property type="component" value="Unassembled WGS sequence"/>
</dbReference>